<gene>
    <name evidence="2" type="ORF">A3G33_01095</name>
</gene>
<organism evidence="2 3">
    <name type="scientific">Candidatus Danuiimicrobium aquiferis</name>
    <dbReference type="NCBI Taxonomy" id="1801832"/>
    <lineage>
        <taxon>Bacteria</taxon>
        <taxon>Pseudomonadati</taxon>
        <taxon>Candidatus Omnitrophota</taxon>
        <taxon>Candidatus Danuiimicrobium</taxon>
    </lineage>
</organism>
<name>A0A1G1L2Z1_9BACT</name>
<keyword evidence="1" id="KW-0175">Coiled coil</keyword>
<reference evidence="2 3" key="1">
    <citation type="journal article" date="2016" name="Nat. Commun.">
        <title>Thousands of microbial genomes shed light on interconnected biogeochemical processes in an aquifer system.</title>
        <authorList>
            <person name="Anantharaman K."/>
            <person name="Brown C.T."/>
            <person name="Hug L.A."/>
            <person name="Sharon I."/>
            <person name="Castelle C.J."/>
            <person name="Probst A.J."/>
            <person name="Thomas B.C."/>
            <person name="Singh A."/>
            <person name="Wilkins M.J."/>
            <person name="Karaoz U."/>
            <person name="Brodie E.L."/>
            <person name="Williams K.H."/>
            <person name="Hubbard S.S."/>
            <person name="Banfield J.F."/>
        </authorList>
    </citation>
    <scope>NUCLEOTIDE SEQUENCE [LARGE SCALE GENOMIC DNA]</scope>
</reference>
<evidence type="ECO:0000313" key="2">
    <source>
        <dbReference type="EMBL" id="OGW99497.1"/>
    </source>
</evidence>
<dbReference type="AlphaFoldDB" id="A0A1G1L2Z1"/>
<dbReference type="EMBL" id="MHFR01000005">
    <property type="protein sequence ID" value="OGW99497.1"/>
    <property type="molecule type" value="Genomic_DNA"/>
</dbReference>
<dbReference type="Proteomes" id="UP000178187">
    <property type="component" value="Unassembled WGS sequence"/>
</dbReference>
<accession>A0A1G1L2Z1</accession>
<protein>
    <submittedName>
        <fullName evidence="2">Uncharacterized protein</fullName>
    </submittedName>
</protein>
<comment type="caution">
    <text evidence="2">The sequence shown here is derived from an EMBL/GenBank/DDBJ whole genome shotgun (WGS) entry which is preliminary data.</text>
</comment>
<feature type="coiled-coil region" evidence="1">
    <location>
        <begin position="78"/>
        <end position="112"/>
    </location>
</feature>
<sequence>MKIGIDKIVITILLAVVMVMVMKHKNMERGIEKSRAETRQLAQLMKQSKENFNRQAQAIMQDYSNKGAATFQELIKQLQVFKNISQTTEQKIDELQAKRRGLYSELEKNQQDLSARTVELMKLDDRLLVSYKDYAAMQALHREKLIDQVEMLAKELGVQTEENNPS</sequence>
<evidence type="ECO:0000313" key="3">
    <source>
        <dbReference type="Proteomes" id="UP000178187"/>
    </source>
</evidence>
<proteinExistence type="predicted"/>
<evidence type="ECO:0000256" key="1">
    <source>
        <dbReference type="SAM" id="Coils"/>
    </source>
</evidence>